<feature type="zinc finger region" description="CR-type" evidence="5">
    <location>
        <begin position="120"/>
        <end position="204"/>
    </location>
</feature>
<feature type="domain" description="CR-type" evidence="8">
    <location>
        <begin position="120"/>
        <end position="204"/>
    </location>
</feature>
<keyword evidence="10" id="KW-1185">Reference proteome</keyword>
<dbReference type="SUPFAM" id="SSF49493">
    <property type="entry name" value="HSP40/DnaJ peptide-binding domain"/>
    <property type="match status" value="2"/>
</dbReference>
<dbReference type="OrthoDB" id="550424at2759"/>
<dbReference type="AlphaFoldDB" id="A0A9W8CVH0"/>
<evidence type="ECO:0000259" key="7">
    <source>
        <dbReference type="PROSITE" id="PS50076"/>
    </source>
</evidence>
<dbReference type="Gene3D" id="2.60.260.20">
    <property type="entry name" value="Urease metallochaperone UreE, N-terminal domain"/>
    <property type="match status" value="2"/>
</dbReference>
<dbReference type="InterPro" id="IPR018253">
    <property type="entry name" value="DnaJ_domain_CS"/>
</dbReference>
<evidence type="ECO:0000256" key="3">
    <source>
        <dbReference type="ARBA" id="ARBA00022771"/>
    </source>
</evidence>
<dbReference type="GO" id="GO:0006457">
    <property type="term" value="P:protein folding"/>
    <property type="evidence" value="ECO:0007669"/>
    <property type="project" value="InterPro"/>
</dbReference>
<evidence type="ECO:0000256" key="4">
    <source>
        <dbReference type="ARBA" id="ARBA00022833"/>
    </source>
</evidence>
<feature type="non-terminal residue" evidence="9">
    <location>
        <position position="385"/>
    </location>
</feature>
<dbReference type="GO" id="GO:0008270">
    <property type="term" value="F:zinc ion binding"/>
    <property type="evidence" value="ECO:0007669"/>
    <property type="project" value="UniProtKB-KW"/>
</dbReference>
<dbReference type="InterPro" id="IPR001305">
    <property type="entry name" value="HSP_DnaJ_Cys-rich_dom"/>
</dbReference>
<keyword evidence="4 5" id="KW-0862">Zinc</keyword>
<dbReference type="InterPro" id="IPR008971">
    <property type="entry name" value="HSP40/DnaJ_pept-bd"/>
</dbReference>
<dbReference type="FunFam" id="2.60.260.20:FF:000003">
    <property type="entry name" value="DnaJ subfamily A member 2"/>
    <property type="match status" value="1"/>
</dbReference>
<evidence type="ECO:0000256" key="2">
    <source>
        <dbReference type="ARBA" id="ARBA00022737"/>
    </source>
</evidence>
<sequence>MSSRSYYDVLEIEETASDAEIKRAYRRLARLHHPDKNPAGAELFKEISHAYDTLSDPGRRAAYDQFGHGGAADGAYDGFDMGGMDDGFFGEHAFGGYGPPPPPPAETHPLAVTLEDLFRGKKVRVKLVRSAICRQCKGVGGKRSALRECFACHGKGFRISARQVAPGLFSQAQLQCTACRGSGKVVPESGRCRKCKGAGAVDEKDSVELSVEPGMADGQRITLRGRGDQRPGQDPQDLVFVLRQEAHGTFRRVGDDLSVRAQIDLAEALGGFSRVLLTHIDGRQLEVSHRSGVLQPGDVLCIRGEGMPQEKRPRSRGDLFVVLDILFPDRGWRPDPALGALLPRAAQDAAPGRPHSPASVVVGRPISSDAYKRRMPEQPRRAHDT</sequence>
<dbReference type="CDD" id="cd10719">
    <property type="entry name" value="DnaJ_zf"/>
    <property type="match status" value="1"/>
</dbReference>
<feature type="domain" description="J" evidence="7">
    <location>
        <begin position="5"/>
        <end position="67"/>
    </location>
</feature>
<dbReference type="SMART" id="SM00271">
    <property type="entry name" value="DnaJ"/>
    <property type="match status" value="1"/>
</dbReference>
<name>A0A9W8CVH0_9FUNG</name>
<gene>
    <name evidence="9" type="primary">XDJ1</name>
    <name evidence="9" type="ORF">LPJ61_004305</name>
</gene>
<dbReference type="GO" id="GO:0051082">
    <property type="term" value="F:unfolded protein binding"/>
    <property type="evidence" value="ECO:0007669"/>
    <property type="project" value="InterPro"/>
</dbReference>
<protein>
    <submittedName>
        <fullName evidence="9">DnaJ-like protein xdj1</fullName>
    </submittedName>
</protein>
<dbReference type="CDD" id="cd06257">
    <property type="entry name" value="DnaJ"/>
    <property type="match status" value="1"/>
</dbReference>
<dbReference type="FunFam" id="2.10.230.10:FF:000001">
    <property type="entry name" value="DnaJ subfamily A member 2"/>
    <property type="match status" value="1"/>
</dbReference>
<dbReference type="Proteomes" id="UP001143981">
    <property type="component" value="Unassembled WGS sequence"/>
</dbReference>
<keyword evidence="2" id="KW-0677">Repeat</keyword>
<dbReference type="PROSITE" id="PS51188">
    <property type="entry name" value="ZF_CR"/>
    <property type="match status" value="1"/>
</dbReference>
<evidence type="ECO:0000256" key="1">
    <source>
        <dbReference type="ARBA" id="ARBA00022723"/>
    </source>
</evidence>
<dbReference type="InterPro" id="IPR044713">
    <property type="entry name" value="DNJA1/2-like"/>
</dbReference>
<dbReference type="GO" id="GO:0030544">
    <property type="term" value="F:Hsp70 protein binding"/>
    <property type="evidence" value="ECO:0007669"/>
    <property type="project" value="InterPro"/>
</dbReference>
<dbReference type="EMBL" id="JANBOI010000932">
    <property type="protein sequence ID" value="KAJ1727958.1"/>
    <property type="molecule type" value="Genomic_DNA"/>
</dbReference>
<dbReference type="PROSITE" id="PS00636">
    <property type="entry name" value="DNAJ_1"/>
    <property type="match status" value="1"/>
</dbReference>
<evidence type="ECO:0000256" key="5">
    <source>
        <dbReference type="PROSITE-ProRule" id="PRU00546"/>
    </source>
</evidence>
<keyword evidence="1 5" id="KW-0479">Metal-binding</keyword>
<dbReference type="PRINTS" id="PR00625">
    <property type="entry name" value="JDOMAIN"/>
</dbReference>
<dbReference type="Pfam" id="PF00684">
    <property type="entry name" value="DnaJ_CXXCXGXG"/>
    <property type="match status" value="1"/>
</dbReference>
<organism evidence="9 10">
    <name type="scientific">Coemansia biformis</name>
    <dbReference type="NCBI Taxonomy" id="1286918"/>
    <lineage>
        <taxon>Eukaryota</taxon>
        <taxon>Fungi</taxon>
        <taxon>Fungi incertae sedis</taxon>
        <taxon>Zoopagomycota</taxon>
        <taxon>Kickxellomycotina</taxon>
        <taxon>Kickxellomycetes</taxon>
        <taxon>Kickxellales</taxon>
        <taxon>Kickxellaceae</taxon>
        <taxon>Coemansia</taxon>
    </lineage>
</organism>
<evidence type="ECO:0000313" key="9">
    <source>
        <dbReference type="EMBL" id="KAJ1727958.1"/>
    </source>
</evidence>
<dbReference type="InterPro" id="IPR036869">
    <property type="entry name" value="J_dom_sf"/>
</dbReference>
<reference evidence="9" key="1">
    <citation type="submission" date="2022-07" db="EMBL/GenBank/DDBJ databases">
        <title>Phylogenomic reconstructions and comparative analyses of Kickxellomycotina fungi.</title>
        <authorList>
            <person name="Reynolds N.K."/>
            <person name="Stajich J.E."/>
            <person name="Barry K."/>
            <person name="Grigoriev I.V."/>
            <person name="Crous P."/>
            <person name="Smith M.E."/>
        </authorList>
    </citation>
    <scope>NUCLEOTIDE SEQUENCE</scope>
    <source>
        <strain evidence="9">BCRC 34381</strain>
    </source>
</reference>
<feature type="region of interest" description="Disordered" evidence="6">
    <location>
        <begin position="346"/>
        <end position="385"/>
    </location>
</feature>
<comment type="caution">
    <text evidence="9">The sequence shown here is derived from an EMBL/GenBank/DDBJ whole genome shotgun (WGS) entry which is preliminary data.</text>
</comment>
<proteinExistence type="predicted"/>
<dbReference type="Pfam" id="PF00226">
    <property type="entry name" value="DnaJ"/>
    <property type="match status" value="1"/>
</dbReference>
<dbReference type="InterPro" id="IPR036410">
    <property type="entry name" value="HSP_DnaJ_Cys-rich_dom_sf"/>
</dbReference>
<keyword evidence="3 5" id="KW-0863">Zinc-finger</keyword>
<feature type="compositionally biased region" description="Basic and acidic residues" evidence="6">
    <location>
        <begin position="370"/>
        <end position="385"/>
    </location>
</feature>
<dbReference type="Gene3D" id="2.10.230.10">
    <property type="entry name" value="Heat shock protein DnaJ, cysteine-rich domain"/>
    <property type="match status" value="1"/>
</dbReference>
<dbReference type="PANTHER" id="PTHR43888">
    <property type="entry name" value="DNAJ-LIKE-2, ISOFORM A-RELATED"/>
    <property type="match status" value="1"/>
</dbReference>
<evidence type="ECO:0000256" key="6">
    <source>
        <dbReference type="SAM" id="MobiDB-lite"/>
    </source>
</evidence>
<dbReference type="InterPro" id="IPR001623">
    <property type="entry name" value="DnaJ_domain"/>
</dbReference>
<dbReference type="PROSITE" id="PS50076">
    <property type="entry name" value="DNAJ_2"/>
    <property type="match status" value="1"/>
</dbReference>
<evidence type="ECO:0000313" key="10">
    <source>
        <dbReference type="Proteomes" id="UP001143981"/>
    </source>
</evidence>
<accession>A0A9W8CVH0</accession>
<dbReference type="SUPFAM" id="SSF57938">
    <property type="entry name" value="DnaJ/Hsp40 cysteine-rich domain"/>
    <property type="match status" value="1"/>
</dbReference>
<evidence type="ECO:0000259" key="8">
    <source>
        <dbReference type="PROSITE" id="PS51188"/>
    </source>
</evidence>
<dbReference type="Gene3D" id="1.10.287.110">
    <property type="entry name" value="DnaJ domain"/>
    <property type="match status" value="1"/>
</dbReference>
<dbReference type="Pfam" id="PF01556">
    <property type="entry name" value="DnaJ_C"/>
    <property type="match status" value="1"/>
</dbReference>
<dbReference type="CDD" id="cd10747">
    <property type="entry name" value="DnaJ_C"/>
    <property type="match status" value="1"/>
</dbReference>
<dbReference type="InterPro" id="IPR002939">
    <property type="entry name" value="DnaJ_C"/>
</dbReference>
<dbReference type="SUPFAM" id="SSF46565">
    <property type="entry name" value="Chaperone J-domain"/>
    <property type="match status" value="1"/>
</dbReference>